<dbReference type="InterPro" id="IPR032171">
    <property type="entry name" value="COR-A"/>
</dbReference>
<dbReference type="Gene3D" id="3.40.50.300">
    <property type="entry name" value="P-loop containing nucleotide triphosphate hydrolases"/>
    <property type="match status" value="1"/>
</dbReference>
<protein>
    <recommendedName>
        <fullName evidence="1">non-specific serine/threonine protein kinase</fullName>
        <ecNumber evidence="1">2.7.11.1</ecNumber>
    </recommendedName>
</protein>
<keyword evidence="8" id="KW-0067">ATP-binding</keyword>
<dbReference type="GO" id="GO:0004674">
    <property type="term" value="F:protein serine/threonine kinase activity"/>
    <property type="evidence" value="ECO:0007669"/>
    <property type="project" value="UniProtKB-KW"/>
</dbReference>
<evidence type="ECO:0000256" key="8">
    <source>
        <dbReference type="ARBA" id="ARBA00022840"/>
    </source>
</evidence>
<dbReference type="Gene3D" id="3.30.310.200">
    <property type="match status" value="1"/>
</dbReference>
<keyword evidence="3" id="KW-0433">Leucine-rich repeat</keyword>
<accession>A0A2S2DTU6</accession>
<evidence type="ECO:0000256" key="5">
    <source>
        <dbReference type="ARBA" id="ARBA00022737"/>
    </source>
</evidence>
<comment type="catalytic activity">
    <reaction evidence="11">
        <text>L-seryl-[protein] + ATP = O-phospho-L-seryl-[protein] + ADP + H(+)</text>
        <dbReference type="Rhea" id="RHEA:17989"/>
        <dbReference type="Rhea" id="RHEA-COMP:9863"/>
        <dbReference type="Rhea" id="RHEA-COMP:11604"/>
        <dbReference type="ChEBI" id="CHEBI:15378"/>
        <dbReference type="ChEBI" id="CHEBI:29999"/>
        <dbReference type="ChEBI" id="CHEBI:30616"/>
        <dbReference type="ChEBI" id="CHEBI:83421"/>
        <dbReference type="ChEBI" id="CHEBI:456216"/>
        <dbReference type="EC" id="2.7.11.1"/>
    </reaction>
</comment>
<dbReference type="Gene3D" id="1.10.10.2200">
    <property type="match status" value="1"/>
</dbReference>
<dbReference type="SMART" id="SM00369">
    <property type="entry name" value="LRR_TYP"/>
    <property type="match status" value="3"/>
</dbReference>
<evidence type="ECO:0000256" key="1">
    <source>
        <dbReference type="ARBA" id="ARBA00012513"/>
    </source>
</evidence>
<evidence type="ECO:0000256" key="9">
    <source>
        <dbReference type="ARBA" id="ARBA00023134"/>
    </source>
</evidence>
<dbReference type="GO" id="GO:0005524">
    <property type="term" value="F:ATP binding"/>
    <property type="evidence" value="ECO:0007669"/>
    <property type="project" value="UniProtKB-KW"/>
</dbReference>
<dbReference type="InterPro" id="IPR036388">
    <property type="entry name" value="WH-like_DNA-bd_sf"/>
</dbReference>
<organism evidence="13 14">
    <name type="scientific">Aquirufa nivalisilvae</name>
    <dbReference type="NCBI Taxonomy" id="2516557"/>
    <lineage>
        <taxon>Bacteria</taxon>
        <taxon>Pseudomonadati</taxon>
        <taxon>Bacteroidota</taxon>
        <taxon>Cytophagia</taxon>
        <taxon>Cytophagales</taxon>
        <taxon>Flectobacillaceae</taxon>
        <taxon>Aquirufa</taxon>
    </lineage>
</organism>
<evidence type="ECO:0000256" key="4">
    <source>
        <dbReference type="ARBA" id="ARBA00022679"/>
    </source>
</evidence>
<dbReference type="Gene3D" id="3.80.10.10">
    <property type="entry name" value="Ribonuclease Inhibitor"/>
    <property type="match status" value="1"/>
</dbReference>
<dbReference type="InterPro" id="IPR003591">
    <property type="entry name" value="Leu-rich_rpt_typical-subtyp"/>
</dbReference>
<evidence type="ECO:0000313" key="14">
    <source>
        <dbReference type="Proteomes" id="UP000245468"/>
    </source>
</evidence>
<dbReference type="InterPro" id="IPR027417">
    <property type="entry name" value="P-loop_NTPase"/>
</dbReference>
<keyword evidence="9" id="KW-0342">GTP-binding</keyword>
<dbReference type="EC" id="2.7.11.1" evidence="1"/>
<dbReference type="Proteomes" id="UP000245468">
    <property type="component" value="Chromosome"/>
</dbReference>
<feature type="domain" description="Roc" evidence="12">
    <location>
        <begin position="153"/>
        <end position="357"/>
    </location>
</feature>
<reference evidence="14" key="1">
    <citation type="submission" date="2018-05" db="EMBL/GenBank/DDBJ databases">
        <title>Pseudarcicella sp. HME7025 Genome sequencing and assembly.</title>
        <authorList>
            <person name="Kim H."/>
            <person name="Kang H."/>
            <person name="Joh K."/>
        </authorList>
    </citation>
    <scope>NUCLEOTIDE SEQUENCE [LARGE SCALE GENOMIC DNA]</scope>
    <source>
        <strain evidence="14">HME7025</strain>
    </source>
</reference>
<keyword evidence="4" id="KW-0808">Transferase</keyword>
<keyword evidence="2" id="KW-0723">Serine/threonine-protein kinase</keyword>
<comment type="catalytic activity">
    <reaction evidence="10">
        <text>L-threonyl-[protein] + ATP = O-phospho-L-threonyl-[protein] + ADP + H(+)</text>
        <dbReference type="Rhea" id="RHEA:46608"/>
        <dbReference type="Rhea" id="RHEA-COMP:11060"/>
        <dbReference type="Rhea" id="RHEA-COMP:11605"/>
        <dbReference type="ChEBI" id="CHEBI:15378"/>
        <dbReference type="ChEBI" id="CHEBI:30013"/>
        <dbReference type="ChEBI" id="CHEBI:30616"/>
        <dbReference type="ChEBI" id="CHEBI:61977"/>
        <dbReference type="ChEBI" id="CHEBI:456216"/>
        <dbReference type="EC" id="2.7.11.1"/>
    </reaction>
</comment>
<keyword evidence="7" id="KW-0418">Kinase</keyword>
<evidence type="ECO:0000259" key="12">
    <source>
        <dbReference type="PROSITE" id="PS51424"/>
    </source>
</evidence>
<dbReference type="SUPFAM" id="SSF52058">
    <property type="entry name" value="L domain-like"/>
    <property type="match status" value="1"/>
</dbReference>
<dbReference type="InterPro" id="IPR032675">
    <property type="entry name" value="LRR_dom_sf"/>
</dbReference>
<sequence>MTIEDKISNALKNVITHGWNRLDLKNCGLSEIPEIIFENCPDLVIIDLSNDDFSETKNQITKIPKSIKKLKKLTRLNLSNNLISEISEDLSELSNLVYLNLSNNKITHLPSKVANLPKLTSLFLEGNPFDLLPPEIVARGVDSIRNFIQQMDVPEYLYEAKLVIVGEGRVGKTCLSKGLMDDEYELEDEISTEGINIQQWIIPEDQVKSINPSIQRDLQINVWDFGGQEIYHSTHQFFLTKRSIYMIVTESRKEDRHEDFYYWLNIIKLLGDQSPIIMVLNKADQTNKEIPFKEFQESFPNLKKLFKVSLKQEYRLDFISFKNELIEITSQLPHIGTPLPKVWVDIRFEIEKLKQSNLNYINQAQYLDICKMHYRDHDAALFLSEYFHDLGVILHFQNDFELKDTIFLNHEWVTKGVYKILDDKTVIEQKGRFSLADINRIWSDHDYREKMPQLLCLMRNKKFDLCFELENGDYLVPRLLPVDEIDIEWIPENELIMFELRYKFMPKGILSRLIVKMHRDIYDNKYWRYGVLLKYENTYALIREKYFESKITILLSGDNKKDFLAIIRKNLLEINKDFQRLKVDEMIHCNCDECYSSENPFFYSYDLLRRCEATNIQKVMCHHSLTMVFVSSLVTDISRDRLSEEKIIYCENKNSQYLNDLELANVSFISEKDASGVFSQTKASIGKYGLRDRDFLLDSEIIRLRSKYPNYYILNYYCFENYLYHPSNVAELGINNLSISEYTTEITRQKNQNKNHIISIYKQARSSYYELKIATEKIIDKPNENEIIEYLNSDNIEIFFKAFSTKDHLNKDFIDKYGIKPKELASTEWFKKQILEIIDPK</sequence>
<evidence type="ECO:0000256" key="7">
    <source>
        <dbReference type="ARBA" id="ARBA00022777"/>
    </source>
</evidence>
<proteinExistence type="predicted"/>
<dbReference type="PANTHER" id="PTHR24366">
    <property type="entry name" value="IG(IMMUNOGLOBULIN) AND LRR(LEUCINE RICH REPEAT) DOMAINS"/>
    <property type="match status" value="1"/>
</dbReference>
<dbReference type="EMBL" id="CP029346">
    <property type="protein sequence ID" value="AWL08821.1"/>
    <property type="molecule type" value="Genomic_DNA"/>
</dbReference>
<dbReference type="Gene3D" id="1.10.10.10">
    <property type="entry name" value="Winged helix-like DNA-binding domain superfamily/Winged helix DNA-binding domain"/>
    <property type="match status" value="1"/>
</dbReference>
<evidence type="ECO:0000313" key="13">
    <source>
        <dbReference type="EMBL" id="AWL08821.1"/>
    </source>
</evidence>
<keyword evidence="5" id="KW-0677">Repeat</keyword>
<dbReference type="Pfam" id="PF13855">
    <property type="entry name" value="LRR_8"/>
    <property type="match status" value="1"/>
</dbReference>
<evidence type="ECO:0000256" key="11">
    <source>
        <dbReference type="ARBA" id="ARBA00048679"/>
    </source>
</evidence>
<dbReference type="SMART" id="SM00175">
    <property type="entry name" value="RAB"/>
    <property type="match status" value="1"/>
</dbReference>
<gene>
    <name evidence="13" type="ORF">HME7025_00952</name>
</gene>
<dbReference type="PRINTS" id="PR00449">
    <property type="entry name" value="RASTRNSFRMNG"/>
</dbReference>
<evidence type="ECO:0000256" key="10">
    <source>
        <dbReference type="ARBA" id="ARBA00047899"/>
    </source>
</evidence>
<name>A0A2S2DTU6_9BACT</name>
<dbReference type="RefSeq" id="WP_109322545.1">
    <property type="nucleotide sequence ID" value="NZ_CP029346.1"/>
</dbReference>
<dbReference type="Pfam" id="PF25497">
    <property type="entry name" value="COR-B"/>
    <property type="match status" value="1"/>
</dbReference>
<dbReference type="Pfam" id="PF08477">
    <property type="entry name" value="Roc"/>
    <property type="match status" value="1"/>
</dbReference>
<dbReference type="InterPro" id="IPR020859">
    <property type="entry name" value="ROC"/>
</dbReference>
<dbReference type="PROSITE" id="PS51424">
    <property type="entry name" value="ROC"/>
    <property type="match status" value="1"/>
</dbReference>
<keyword evidence="6" id="KW-0547">Nucleotide-binding</keyword>
<dbReference type="OrthoDB" id="1148122at2"/>
<evidence type="ECO:0000256" key="6">
    <source>
        <dbReference type="ARBA" id="ARBA00022741"/>
    </source>
</evidence>
<dbReference type="PANTHER" id="PTHR24366:SF96">
    <property type="entry name" value="LEUCINE RICH REPEAT CONTAINING 53"/>
    <property type="match status" value="1"/>
</dbReference>
<dbReference type="Pfam" id="PF16095">
    <property type="entry name" value="COR-A"/>
    <property type="match status" value="1"/>
</dbReference>
<dbReference type="AlphaFoldDB" id="A0A2S2DTU6"/>
<evidence type="ECO:0000256" key="2">
    <source>
        <dbReference type="ARBA" id="ARBA00022527"/>
    </source>
</evidence>
<dbReference type="InterPro" id="IPR001611">
    <property type="entry name" value="Leu-rich_rpt"/>
</dbReference>
<dbReference type="SUPFAM" id="SSF52540">
    <property type="entry name" value="P-loop containing nucleoside triphosphate hydrolases"/>
    <property type="match status" value="1"/>
</dbReference>
<evidence type="ECO:0000256" key="3">
    <source>
        <dbReference type="ARBA" id="ARBA00022614"/>
    </source>
</evidence>
<dbReference type="KEGG" id="psez:HME7025_00952"/>
<dbReference type="PROSITE" id="PS51450">
    <property type="entry name" value="LRR"/>
    <property type="match status" value="2"/>
</dbReference>
<dbReference type="InterPro" id="IPR057263">
    <property type="entry name" value="COR-B"/>
</dbReference>
<keyword evidence="14" id="KW-1185">Reference proteome</keyword>